<evidence type="ECO:0000313" key="4">
    <source>
        <dbReference type="EMBL" id="ANN76265.1"/>
    </source>
</evidence>
<dbReference type="EMBL" id="CP016172">
    <property type="protein sequence ID" value="ANN76265.1"/>
    <property type="molecule type" value="Genomic_DNA"/>
</dbReference>
<dbReference type="PANTHER" id="PTHR43877">
    <property type="entry name" value="AMINOALKYLPHOSPHONATE N-ACETYLTRANSFERASE-RELATED-RELATED"/>
    <property type="match status" value="1"/>
</dbReference>
<evidence type="ECO:0000313" key="5">
    <source>
        <dbReference type="Proteomes" id="UP000091926"/>
    </source>
</evidence>
<organism evidence="4 5">
    <name type="scientific">Bordetella flabilis</name>
    <dbReference type="NCBI Taxonomy" id="463014"/>
    <lineage>
        <taxon>Bacteria</taxon>
        <taxon>Pseudomonadati</taxon>
        <taxon>Pseudomonadota</taxon>
        <taxon>Betaproteobacteria</taxon>
        <taxon>Burkholderiales</taxon>
        <taxon>Alcaligenaceae</taxon>
        <taxon>Bordetella</taxon>
    </lineage>
</organism>
<dbReference type="CDD" id="cd04301">
    <property type="entry name" value="NAT_SF"/>
    <property type="match status" value="1"/>
</dbReference>
<dbReference type="RefSeq" id="WP_066654087.1">
    <property type="nucleotide sequence ID" value="NZ_CBCSCL010000029.1"/>
</dbReference>
<name>A0A193G8W0_9BORD</name>
<evidence type="ECO:0000256" key="2">
    <source>
        <dbReference type="ARBA" id="ARBA00023315"/>
    </source>
</evidence>
<evidence type="ECO:0000259" key="3">
    <source>
        <dbReference type="PROSITE" id="PS51186"/>
    </source>
</evidence>
<keyword evidence="1 4" id="KW-0808">Transferase</keyword>
<dbReference type="OrthoDB" id="3389160at2"/>
<dbReference type="InterPro" id="IPR000182">
    <property type="entry name" value="GNAT_dom"/>
</dbReference>
<evidence type="ECO:0000256" key="1">
    <source>
        <dbReference type="ARBA" id="ARBA00022679"/>
    </source>
</evidence>
<dbReference type="STRING" id="463014.BAU07_03275"/>
<reference evidence="4 5" key="1">
    <citation type="submission" date="2016-06" db="EMBL/GenBank/DDBJ databases">
        <title>Complete genome sequences of Bordetella bronchialis and Bordetella flabilis.</title>
        <authorList>
            <person name="LiPuma J.J."/>
            <person name="Spilker T."/>
        </authorList>
    </citation>
    <scope>NUCLEOTIDE SEQUENCE [LARGE SCALE GENOMIC DNA]</scope>
    <source>
        <strain evidence="4 5">AU10664</strain>
    </source>
</reference>
<dbReference type="SUPFAM" id="SSF55729">
    <property type="entry name" value="Acyl-CoA N-acyltransferases (Nat)"/>
    <property type="match status" value="1"/>
</dbReference>
<dbReference type="KEGG" id="bfz:BAU07_03275"/>
<dbReference type="GO" id="GO:0016747">
    <property type="term" value="F:acyltransferase activity, transferring groups other than amino-acyl groups"/>
    <property type="evidence" value="ECO:0007669"/>
    <property type="project" value="InterPro"/>
</dbReference>
<dbReference type="Pfam" id="PF13508">
    <property type="entry name" value="Acetyltransf_7"/>
    <property type="match status" value="1"/>
</dbReference>
<dbReference type="Proteomes" id="UP000091926">
    <property type="component" value="Chromosome"/>
</dbReference>
<feature type="domain" description="N-acetyltransferase" evidence="3">
    <location>
        <begin position="5"/>
        <end position="175"/>
    </location>
</feature>
<dbReference type="PROSITE" id="PS51186">
    <property type="entry name" value="GNAT"/>
    <property type="match status" value="1"/>
</dbReference>
<keyword evidence="5" id="KW-1185">Reference proteome</keyword>
<protein>
    <submittedName>
        <fullName evidence="4">Acetyltransferase</fullName>
    </submittedName>
</protein>
<dbReference type="Gene3D" id="3.40.630.30">
    <property type="match status" value="1"/>
</dbReference>
<proteinExistence type="predicted"/>
<keyword evidence="2" id="KW-0012">Acyltransferase</keyword>
<gene>
    <name evidence="4" type="ORF">BAU07_03275</name>
</gene>
<accession>A0A193G8W0</accession>
<dbReference type="InterPro" id="IPR016181">
    <property type="entry name" value="Acyl_CoA_acyltransferase"/>
</dbReference>
<dbReference type="AlphaFoldDB" id="A0A193G8W0"/>
<sequence length="179" mass="19520">MTTQARIRVVAADEVPGLAEKLAELLVDCVAGGASVSFTAPLEMPQALRFWMNVADGVRQGERILLVAESRARIMGTVQIVIGQPQNQPHRADVSKLLVHRDFRRQGIGNQLMAQVDIVAAGAGRTLLVLDTETDSDAERLYQRLGWTRAGVIPDYALKPYGGLAATTYFYKRLASSVL</sequence>
<dbReference type="InterPro" id="IPR050832">
    <property type="entry name" value="Bact_Acetyltransf"/>
</dbReference>